<dbReference type="SUPFAM" id="SSF55874">
    <property type="entry name" value="ATPase domain of HSP90 chaperone/DNA topoisomerase II/histidine kinase"/>
    <property type="match status" value="1"/>
</dbReference>
<feature type="transmembrane region" description="Helical" evidence="1">
    <location>
        <begin position="194"/>
        <end position="215"/>
    </location>
</feature>
<feature type="transmembrane region" description="Helical" evidence="1">
    <location>
        <begin position="95"/>
        <end position="115"/>
    </location>
</feature>
<keyword evidence="1" id="KW-0812">Transmembrane</keyword>
<keyword evidence="1" id="KW-0472">Membrane</keyword>
<dbReference type="CDD" id="cd16935">
    <property type="entry name" value="HATPase_AgrC-ComD-like"/>
    <property type="match status" value="1"/>
</dbReference>
<feature type="transmembrane region" description="Helical" evidence="1">
    <location>
        <begin position="127"/>
        <end position="144"/>
    </location>
</feature>
<dbReference type="KEGG" id="pxv:FXF36_10080"/>
<evidence type="ECO:0000313" key="3">
    <source>
        <dbReference type="EMBL" id="QFJ55183.1"/>
    </source>
</evidence>
<dbReference type="PANTHER" id="PTHR40448">
    <property type="entry name" value="TWO-COMPONENT SENSOR HISTIDINE KINASE"/>
    <property type="match status" value="1"/>
</dbReference>
<dbReference type="RefSeq" id="WP_151623729.1">
    <property type="nucleotide sequence ID" value="NZ_CP043028.1"/>
</dbReference>
<dbReference type="InterPro" id="IPR036890">
    <property type="entry name" value="HATPase_C_sf"/>
</dbReference>
<accession>A0A5P6VR89</accession>
<dbReference type="InterPro" id="IPR032834">
    <property type="entry name" value="NatK-like_C"/>
</dbReference>
<dbReference type="Proteomes" id="UP000327030">
    <property type="component" value="Chromosome 1"/>
</dbReference>
<feature type="domain" description="Sensor histidine kinase NatK-like C-terminal" evidence="2">
    <location>
        <begin position="333"/>
        <end position="430"/>
    </location>
</feature>
<feature type="transmembrane region" description="Helical" evidence="1">
    <location>
        <begin position="68"/>
        <end position="86"/>
    </location>
</feature>
<dbReference type="PANTHER" id="PTHR40448:SF1">
    <property type="entry name" value="TWO-COMPONENT SENSOR HISTIDINE KINASE"/>
    <property type="match status" value="1"/>
</dbReference>
<evidence type="ECO:0000313" key="4">
    <source>
        <dbReference type="Proteomes" id="UP000327030"/>
    </source>
</evidence>
<feature type="transmembrane region" description="Helical" evidence="1">
    <location>
        <begin position="164"/>
        <end position="182"/>
    </location>
</feature>
<dbReference type="EMBL" id="CP043028">
    <property type="protein sequence ID" value="QFJ55183.1"/>
    <property type="molecule type" value="Genomic_DNA"/>
</dbReference>
<organism evidence="3 4">
    <name type="scientific">Pseudobutyrivibrio xylanivorans</name>
    <dbReference type="NCBI Taxonomy" id="185007"/>
    <lineage>
        <taxon>Bacteria</taxon>
        <taxon>Bacillati</taxon>
        <taxon>Bacillota</taxon>
        <taxon>Clostridia</taxon>
        <taxon>Lachnospirales</taxon>
        <taxon>Lachnospiraceae</taxon>
        <taxon>Pseudobutyrivibrio</taxon>
    </lineage>
</organism>
<reference evidence="4" key="1">
    <citation type="submission" date="2019-08" db="EMBL/GenBank/DDBJ databases">
        <title>Complete Genome Sequence of the Polysaccharide-Degrading Rumen Bacterium Pseudobutyrivibrio xylanivorans MA3014.</title>
        <authorList>
            <person name="Palevich N."/>
            <person name="Maclean P.H."/>
            <person name="Kelly W.J."/>
            <person name="Leahy S.C."/>
            <person name="Rakonjac J."/>
            <person name="Attwood G.T."/>
        </authorList>
    </citation>
    <scope>NUCLEOTIDE SEQUENCE [LARGE SCALE GENOMIC DNA]</scope>
    <source>
        <strain evidence="4">MA3014</strain>
    </source>
</reference>
<dbReference type="Pfam" id="PF14501">
    <property type="entry name" value="HATPase_c_5"/>
    <property type="match status" value="1"/>
</dbReference>
<keyword evidence="1" id="KW-1133">Transmembrane helix</keyword>
<evidence type="ECO:0000256" key="1">
    <source>
        <dbReference type="SAM" id="Phobius"/>
    </source>
</evidence>
<name>A0A5P6VR89_PSEXY</name>
<dbReference type="AlphaFoldDB" id="A0A5P6VR89"/>
<proteinExistence type="predicted"/>
<dbReference type="Gene3D" id="3.30.565.10">
    <property type="entry name" value="Histidine kinase-like ATPase, C-terminal domain"/>
    <property type="match status" value="1"/>
</dbReference>
<evidence type="ECO:0000259" key="2">
    <source>
        <dbReference type="Pfam" id="PF14501"/>
    </source>
</evidence>
<dbReference type="GO" id="GO:0042802">
    <property type="term" value="F:identical protein binding"/>
    <property type="evidence" value="ECO:0007669"/>
    <property type="project" value="TreeGrafter"/>
</dbReference>
<gene>
    <name evidence="3" type="ORF">FXF36_10080</name>
</gene>
<dbReference type="OrthoDB" id="9813149at2"/>
<feature type="transmembrane region" description="Helical" evidence="1">
    <location>
        <begin position="38"/>
        <end position="56"/>
    </location>
</feature>
<protein>
    <submittedName>
        <fullName evidence="3">GHKL domain-containing protein</fullName>
    </submittedName>
</protein>
<sequence>MIYQLYRTTELEGVIHFALLLYILHQVFPKYRKGFNNISFFGLSMGTFLIFKYAPYFIPQIHYNRPYWYFYFIALPISLFFAHLCLDGIFFLKTIYISFFIAFIELSKMICSPLYSMENTMNPTTYAMIDIISGLLLFIFLVLLGKLFKYSAIHVDASFIKPRFFFVLYLPISLLVFYWSGLFDIPWFKRYQDAILALIILPIIPMFYDFFSTFLKASEEQRRLDLALTDTRAQVFRYRYSLELEERIKKERHELKNNYLYIQTLLNEGKVDKLQDYLDNTIGEKLSQLSAISTGNTMIDYILNRKIAEAQRHGIKVYSEILLPAELPINDDEFCTIFLNLFNNAFEACSQVDNPDIHITIKCIKSYLTLEVSNKINSELLSNNPELKTTKTDKENHGLGLKIIKDVVSRNDGIFQTTIEGNYFHGKVMLALEK</sequence>